<accession>A0A1G2KUG4</accession>
<proteinExistence type="predicted"/>
<dbReference type="EMBL" id="MHQM01000038">
    <property type="protein sequence ID" value="OHA02824.1"/>
    <property type="molecule type" value="Genomic_DNA"/>
</dbReference>
<organism evidence="1 2">
    <name type="scientific">Candidatus Sungbacteria bacterium RIFCSPHIGHO2_02_FULL_52_23</name>
    <dbReference type="NCBI Taxonomy" id="1802274"/>
    <lineage>
        <taxon>Bacteria</taxon>
        <taxon>Candidatus Sungiibacteriota</taxon>
    </lineage>
</organism>
<evidence type="ECO:0000313" key="1">
    <source>
        <dbReference type="EMBL" id="OHA02824.1"/>
    </source>
</evidence>
<comment type="caution">
    <text evidence="1">The sequence shown here is derived from an EMBL/GenBank/DDBJ whole genome shotgun (WGS) entry which is preliminary data.</text>
</comment>
<name>A0A1G2KUG4_9BACT</name>
<gene>
    <name evidence="1" type="ORF">A3J58_01025</name>
</gene>
<protein>
    <submittedName>
        <fullName evidence="1">Uncharacterized protein</fullName>
    </submittedName>
</protein>
<reference evidence="1 2" key="1">
    <citation type="journal article" date="2016" name="Nat. Commun.">
        <title>Thousands of microbial genomes shed light on interconnected biogeochemical processes in an aquifer system.</title>
        <authorList>
            <person name="Anantharaman K."/>
            <person name="Brown C.T."/>
            <person name="Hug L.A."/>
            <person name="Sharon I."/>
            <person name="Castelle C.J."/>
            <person name="Probst A.J."/>
            <person name="Thomas B.C."/>
            <person name="Singh A."/>
            <person name="Wilkins M.J."/>
            <person name="Karaoz U."/>
            <person name="Brodie E.L."/>
            <person name="Williams K.H."/>
            <person name="Hubbard S.S."/>
            <person name="Banfield J.F."/>
        </authorList>
    </citation>
    <scope>NUCLEOTIDE SEQUENCE [LARGE SCALE GENOMIC DNA]</scope>
</reference>
<dbReference type="STRING" id="1802274.A3J58_01025"/>
<dbReference type="AlphaFoldDB" id="A0A1G2KUG4"/>
<evidence type="ECO:0000313" key="2">
    <source>
        <dbReference type="Proteomes" id="UP000178510"/>
    </source>
</evidence>
<dbReference type="Proteomes" id="UP000178510">
    <property type="component" value="Unassembled WGS sequence"/>
</dbReference>
<sequence>MRELTPHTVESPEERFNQYHQEALAIAQRMSQQWRSLREKLKMDPAVAAESPNLADIDSLSSPPVTGIQRYFEDKMERISATGGDDINAKSRMMHRLVEDLQRIELEFNIVLGITSG</sequence>